<protein>
    <recommendedName>
        <fullName evidence="4">DUF3604 domain-containing protein</fullName>
    </recommendedName>
</protein>
<gene>
    <name evidence="2" type="ORF">PEV8663_00448</name>
</gene>
<dbReference type="Proteomes" id="UP000220836">
    <property type="component" value="Unassembled WGS sequence"/>
</dbReference>
<evidence type="ECO:0000256" key="1">
    <source>
        <dbReference type="SAM" id="SignalP"/>
    </source>
</evidence>
<dbReference type="Pfam" id="PF12228">
    <property type="entry name" value="DUF3604"/>
    <property type="match status" value="1"/>
</dbReference>
<name>A0A238JUE5_9RHOB</name>
<feature type="signal peptide" evidence="1">
    <location>
        <begin position="1"/>
        <end position="27"/>
    </location>
</feature>
<keyword evidence="1" id="KW-0732">Signal</keyword>
<reference evidence="2 3" key="1">
    <citation type="submission" date="2017-05" db="EMBL/GenBank/DDBJ databases">
        <authorList>
            <person name="Song R."/>
            <person name="Chenine A.L."/>
            <person name="Ruprecht R.M."/>
        </authorList>
    </citation>
    <scope>NUCLEOTIDE SEQUENCE [LARGE SCALE GENOMIC DNA]</scope>
    <source>
        <strain evidence="2 3">CECT 8663</strain>
    </source>
</reference>
<proteinExistence type="predicted"/>
<feature type="chain" id="PRO_5012986197" description="DUF3604 domain-containing protein" evidence="1">
    <location>
        <begin position="28"/>
        <end position="165"/>
    </location>
</feature>
<organism evidence="2 3">
    <name type="scientific">Pelagimonas varians</name>
    <dbReference type="NCBI Taxonomy" id="696760"/>
    <lineage>
        <taxon>Bacteria</taxon>
        <taxon>Pseudomonadati</taxon>
        <taxon>Pseudomonadota</taxon>
        <taxon>Alphaproteobacteria</taxon>
        <taxon>Rhodobacterales</taxon>
        <taxon>Roseobacteraceae</taxon>
        <taxon>Pelagimonas</taxon>
    </lineage>
</organism>
<accession>A0A238JUE5</accession>
<dbReference type="EMBL" id="FXYH01000001">
    <property type="protein sequence ID" value="SMX34279.1"/>
    <property type="molecule type" value="Genomic_DNA"/>
</dbReference>
<keyword evidence="3" id="KW-1185">Reference proteome</keyword>
<sequence length="165" mass="18359">MSVSAHSTMVRILFTSCAFVAPSQAFSQELGDLGSVPTEEIEYSPFINDDFPNQVFFGDTHLHTAYSADAGLVGAILTPVDAYRFAKGEEVMSSNGVPARLQQPLDWLVVTDHAENLGLPIALEEDSPILRANDWGRKSARFTRRARMNPERWRMTHGCKMRLTS</sequence>
<dbReference type="InterPro" id="IPR022028">
    <property type="entry name" value="DUF3604"/>
</dbReference>
<dbReference type="RefSeq" id="WP_255253597.1">
    <property type="nucleotide sequence ID" value="NZ_FXYH01000001.1"/>
</dbReference>
<dbReference type="AlphaFoldDB" id="A0A238JUE5"/>
<evidence type="ECO:0000313" key="2">
    <source>
        <dbReference type="EMBL" id="SMX34279.1"/>
    </source>
</evidence>
<evidence type="ECO:0000313" key="3">
    <source>
        <dbReference type="Proteomes" id="UP000220836"/>
    </source>
</evidence>
<evidence type="ECO:0008006" key="4">
    <source>
        <dbReference type="Google" id="ProtNLM"/>
    </source>
</evidence>